<protein>
    <recommendedName>
        <fullName evidence="3">RING-type E3 ubiquitin transferase</fullName>
        <ecNumber evidence="3">2.3.2.27</ecNumber>
    </recommendedName>
</protein>
<comment type="subcellular location">
    <subcellularLocation>
        <location evidence="2">Cytoplasm</location>
        <location evidence="2">Cytoskeleton</location>
        <location evidence="2">Cilium axoneme</location>
    </subcellularLocation>
</comment>
<evidence type="ECO:0000256" key="1">
    <source>
        <dbReference type="ARBA" id="ARBA00000900"/>
    </source>
</evidence>
<reference evidence="12 13" key="1">
    <citation type="journal article" date="2018" name="Plant J.">
        <title>Genome sequences of Chlorella sorokiniana UTEX 1602 and Micractinium conductrix SAG 241.80: implications to maltose excretion by a green alga.</title>
        <authorList>
            <person name="Arriola M.B."/>
            <person name="Velmurugan N."/>
            <person name="Zhang Y."/>
            <person name="Plunkett M.H."/>
            <person name="Hondzo H."/>
            <person name="Barney B.M."/>
        </authorList>
    </citation>
    <scope>NUCLEOTIDE SEQUENCE [LARGE SCALE GENOMIC DNA]</scope>
    <source>
        <strain evidence="12 13">SAG 241.80</strain>
    </source>
</reference>
<sequence length="532" mass="56401">MRRGERQDVWEDPWGPEESAEQRGTKNWDPTGAKPVSSSSRGSPLRPPARGEADAAQQQRVGPHSLHAICLGVLGEHLGDILEDEWCLREVLPALPTEIKACLLAVARLRRLLSDAALAALADAGQAVLDLHGTGAHVSDAGVRAALRAMPQLRRVDLSSCPVGADTLRALGESCPRVEVLRLGSPATDAGTGRGLLDILPELQQRLAAPAADSWDALLEADEEAVAAALAGRGRLMRLAGLHWPAIPFRVEQRCRASCPKVAINPSPQEAAALRLPPGADASVPLDAPLLAEVAGSERWAAEADGTPAAPVVHIAEKFRLAYISRDTRVRAKMQRNWEQAQRRELRRSSHAEMLIRDWETAPGSPQLSKEGECGGVSYAESAASPGVAPCSAAAVQPADTTATAPAEAPGADNGDVFEMDEGAASSPGPSRSPQPASMPGTGTPLGSVTPPPQHAAQNADIAVERRVVPLLEYSEDTCSICLDDYTREDPGAPTTCGHHFHLQCVMQWAQRSRECPLCFRSLELEAGASPP</sequence>
<dbReference type="GO" id="GO:0008270">
    <property type="term" value="F:zinc ion binding"/>
    <property type="evidence" value="ECO:0007669"/>
    <property type="project" value="UniProtKB-KW"/>
</dbReference>
<dbReference type="Pfam" id="PF13639">
    <property type="entry name" value="zf-RING_2"/>
    <property type="match status" value="1"/>
</dbReference>
<evidence type="ECO:0000256" key="2">
    <source>
        <dbReference type="ARBA" id="ARBA00004430"/>
    </source>
</evidence>
<feature type="compositionally biased region" description="Low complexity" evidence="10">
    <location>
        <begin position="37"/>
        <end position="50"/>
    </location>
</feature>
<dbReference type="SMART" id="SM00184">
    <property type="entry name" value="RING"/>
    <property type="match status" value="1"/>
</dbReference>
<comment type="catalytic activity">
    <reaction evidence="1">
        <text>S-ubiquitinyl-[E2 ubiquitin-conjugating enzyme]-L-cysteine + [acceptor protein]-L-lysine = [E2 ubiquitin-conjugating enzyme]-L-cysteine + N(6)-ubiquitinyl-[acceptor protein]-L-lysine.</text>
        <dbReference type="EC" id="2.3.2.27"/>
    </reaction>
</comment>
<organism evidence="12 13">
    <name type="scientific">Micractinium conductrix</name>
    <dbReference type="NCBI Taxonomy" id="554055"/>
    <lineage>
        <taxon>Eukaryota</taxon>
        <taxon>Viridiplantae</taxon>
        <taxon>Chlorophyta</taxon>
        <taxon>core chlorophytes</taxon>
        <taxon>Trebouxiophyceae</taxon>
        <taxon>Chlorellales</taxon>
        <taxon>Chlorellaceae</taxon>
        <taxon>Chlorella clade</taxon>
        <taxon>Micractinium</taxon>
    </lineage>
</organism>
<evidence type="ECO:0000256" key="5">
    <source>
        <dbReference type="ARBA" id="ARBA00022723"/>
    </source>
</evidence>
<dbReference type="InterPro" id="IPR032675">
    <property type="entry name" value="LRR_dom_sf"/>
</dbReference>
<evidence type="ECO:0000256" key="7">
    <source>
        <dbReference type="ARBA" id="ARBA00022786"/>
    </source>
</evidence>
<dbReference type="OrthoDB" id="514165at2759"/>
<keyword evidence="13" id="KW-1185">Reference proteome</keyword>
<evidence type="ECO:0000259" key="11">
    <source>
        <dbReference type="PROSITE" id="PS50089"/>
    </source>
</evidence>
<evidence type="ECO:0000256" key="9">
    <source>
        <dbReference type="PROSITE-ProRule" id="PRU00175"/>
    </source>
</evidence>
<dbReference type="SUPFAM" id="SSF52047">
    <property type="entry name" value="RNI-like"/>
    <property type="match status" value="1"/>
</dbReference>
<gene>
    <name evidence="12" type="primary">g667</name>
    <name evidence="12" type="ORF">C2E20_0667</name>
</gene>
<evidence type="ECO:0000256" key="10">
    <source>
        <dbReference type="SAM" id="MobiDB-lite"/>
    </source>
</evidence>
<dbReference type="EMBL" id="LHPF02000001">
    <property type="protein sequence ID" value="PSC77025.1"/>
    <property type="molecule type" value="Genomic_DNA"/>
</dbReference>
<dbReference type="Proteomes" id="UP000239649">
    <property type="component" value="Unassembled WGS sequence"/>
</dbReference>
<feature type="region of interest" description="Disordered" evidence="10">
    <location>
        <begin position="402"/>
        <end position="458"/>
    </location>
</feature>
<comment type="caution">
    <text evidence="12">The sequence shown here is derived from an EMBL/GenBank/DDBJ whole genome shotgun (WGS) entry which is preliminary data.</text>
</comment>
<dbReference type="GO" id="GO:0005930">
    <property type="term" value="C:axoneme"/>
    <property type="evidence" value="ECO:0007669"/>
    <property type="project" value="UniProtKB-SubCell"/>
</dbReference>
<evidence type="ECO:0000256" key="4">
    <source>
        <dbReference type="ARBA" id="ARBA00022679"/>
    </source>
</evidence>
<feature type="compositionally biased region" description="Acidic residues" evidence="10">
    <location>
        <begin position="10"/>
        <end position="19"/>
    </location>
</feature>
<evidence type="ECO:0000256" key="3">
    <source>
        <dbReference type="ARBA" id="ARBA00012483"/>
    </source>
</evidence>
<accession>A0A2P6VSH7</accession>
<dbReference type="GO" id="GO:0061630">
    <property type="term" value="F:ubiquitin protein ligase activity"/>
    <property type="evidence" value="ECO:0007669"/>
    <property type="project" value="UniProtKB-EC"/>
</dbReference>
<dbReference type="AlphaFoldDB" id="A0A2P6VSH7"/>
<feature type="compositionally biased region" description="Low complexity" evidence="10">
    <location>
        <begin position="424"/>
        <end position="438"/>
    </location>
</feature>
<evidence type="ECO:0000256" key="8">
    <source>
        <dbReference type="ARBA" id="ARBA00022833"/>
    </source>
</evidence>
<dbReference type="InterPro" id="IPR001841">
    <property type="entry name" value="Znf_RING"/>
</dbReference>
<dbReference type="PROSITE" id="PS50089">
    <property type="entry name" value="ZF_RING_2"/>
    <property type="match status" value="1"/>
</dbReference>
<dbReference type="Gene3D" id="3.80.10.10">
    <property type="entry name" value="Ribonuclease Inhibitor"/>
    <property type="match status" value="1"/>
</dbReference>
<feature type="region of interest" description="Disordered" evidence="10">
    <location>
        <begin position="1"/>
        <end position="59"/>
    </location>
</feature>
<dbReference type="EC" id="2.3.2.27" evidence="3"/>
<dbReference type="SUPFAM" id="SSF57850">
    <property type="entry name" value="RING/U-box"/>
    <property type="match status" value="1"/>
</dbReference>
<keyword evidence="7" id="KW-0833">Ubl conjugation pathway</keyword>
<evidence type="ECO:0000313" key="12">
    <source>
        <dbReference type="EMBL" id="PSC77025.1"/>
    </source>
</evidence>
<dbReference type="Gene3D" id="3.30.40.10">
    <property type="entry name" value="Zinc/RING finger domain, C3HC4 (zinc finger)"/>
    <property type="match status" value="1"/>
</dbReference>
<dbReference type="PANTHER" id="PTHR46463:SF78">
    <property type="entry name" value="RING-TYPE DOMAIN-CONTAINING PROTEIN"/>
    <property type="match status" value="1"/>
</dbReference>
<feature type="compositionally biased region" description="Low complexity" evidence="10">
    <location>
        <begin position="402"/>
        <end position="412"/>
    </location>
</feature>
<keyword evidence="6 9" id="KW-0863">Zinc-finger</keyword>
<keyword evidence="8" id="KW-0862">Zinc</keyword>
<name>A0A2P6VSH7_9CHLO</name>
<proteinExistence type="predicted"/>
<evidence type="ECO:0000256" key="6">
    <source>
        <dbReference type="ARBA" id="ARBA00022771"/>
    </source>
</evidence>
<keyword evidence="4" id="KW-0808">Transferase</keyword>
<feature type="domain" description="RING-type" evidence="11">
    <location>
        <begin position="479"/>
        <end position="519"/>
    </location>
</feature>
<dbReference type="PANTHER" id="PTHR46463">
    <property type="entry name" value="ZINC FINGER, RING/FYVE/PHD-TYPE"/>
    <property type="match status" value="1"/>
</dbReference>
<keyword evidence="5" id="KW-0479">Metal-binding</keyword>
<dbReference type="InterPro" id="IPR013083">
    <property type="entry name" value="Znf_RING/FYVE/PHD"/>
</dbReference>
<evidence type="ECO:0000313" key="13">
    <source>
        <dbReference type="Proteomes" id="UP000239649"/>
    </source>
</evidence>